<dbReference type="STRING" id="88036.D8RCD4"/>
<dbReference type="FunFam" id="1.10.630.10:FF:000026">
    <property type="entry name" value="Cytochrome P450 82C4"/>
    <property type="match status" value="1"/>
</dbReference>
<dbReference type="SUPFAM" id="SSF48264">
    <property type="entry name" value="Cytochrome P450"/>
    <property type="match status" value="1"/>
</dbReference>
<keyword evidence="4 7" id="KW-0560">Oxidoreductase</keyword>
<dbReference type="PROSITE" id="PS00086">
    <property type="entry name" value="CYTOCHROME_P450"/>
    <property type="match status" value="1"/>
</dbReference>
<dbReference type="HOGENOM" id="CLU_001570_4_0_1"/>
<evidence type="ECO:0000256" key="2">
    <source>
        <dbReference type="ARBA" id="ARBA00022617"/>
    </source>
</evidence>
<keyword evidence="9" id="KW-1185">Reference proteome</keyword>
<dbReference type="Proteomes" id="UP000001514">
    <property type="component" value="Unassembled WGS sequence"/>
</dbReference>
<dbReference type="GO" id="GO:0016705">
    <property type="term" value="F:oxidoreductase activity, acting on paired donors, with incorporation or reduction of molecular oxygen"/>
    <property type="evidence" value="ECO:0007669"/>
    <property type="project" value="InterPro"/>
</dbReference>
<dbReference type="GO" id="GO:0005506">
    <property type="term" value="F:iron ion binding"/>
    <property type="evidence" value="ECO:0007669"/>
    <property type="project" value="InterPro"/>
</dbReference>
<dbReference type="OrthoDB" id="2789670at2759"/>
<comment type="cofactor">
    <cofactor evidence="6">
        <name>heme</name>
        <dbReference type="ChEBI" id="CHEBI:30413"/>
    </cofactor>
</comment>
<dbReference type="CDD" id="cd20618">
    <property type="entry name" value="CYP71_clan"/>
    <property type="match status" value="1"/>
</dbReference>
<organism evidence="9">
    <name type="scientific">Selaginella moellendorffii</name>
    <name type="common">Spikemoss</name>
    <dbReference type="NCBI Taxonomy" id="88036"/>
    <lineage>
        <taxon>Eukaryota</taxon>
        <taxon>Viridiplantae</taxon>
        <taxon>Streptophyta</taxon>
        <taxon>Embryophyta</taxon>
        <taxon>Tracheophyta</taxon>
        <taxon>Lycopodiopsida</taxon>
        <taxon>Selaginellales</taxon>
        <taxon>Selaginellaceae</taxon>
        <taxon>Selaginella</taxon>
    </lineage>
</organism>
<dbReference type="InterPro" id="IPR001128">
    <property type="entry name" value="Cyt_P450"/>
</dbReference>
<dbReference type="AlphaFoldDB" id="D8RCD4"/>
<dbReference type="Gene3D" id="1.10.630.10">
    <property type="entry name" value="Cytochrome P450"/>
    <property type="match status" value="1"/>
</dbReference>
<evidence type="ECO:0000256" key="5">
    <source>
        <dbReference type="ARBA" id="ARBA00023004"/>
    </source>
</evidence>
<protein>
    <submittedName>
        <fullName evidence="8">Uncharacterized protein CYP786B1</fullName>
    </submittedName>
</protein>
<gene>
    <name evidence="8" type="primary">CYP786B1</name>
    <name evidence="8" type="ORF">SELMODRAFT_90567</name>
</gene>
<dbReference type="PRINTS" id="PR00463">
    <property type="entry name" value="EP450I"/>
</dbReference>
<name>D8RCD4_SELML</name>
<dbReference type="Pfam" id="PF00067">
    <property type="entry name" value="p450"/>
    <property type="match status" value="1"/>
</dbReference>
<dbReference type="PRINTS" id="PR00385">
    <property type="entry name" value="P450"/>
</dbReference>
<dbReference type="InterPro" id="IPR002401">
    <property type="entry name" value="Cyt_P450_E_grp-I"/>
</dbReference>
<dbReference type="InterPro" id="IPR017972">
    <property type="entry name" value="Cyt_P450_CS"/>
</dbReference>
<accession>D8RCD4</accession>
<evidence type="ECO:0000256" key="7">
    <source>
        <dbReference type="RuleBase" id="RU000461"/>
    </source>
</evidence>
<keyword evidence="5 6" id="KW-0408">Iron</keyword>
<dbReference type="PANTHER" id="PTHR47944">
    <property type="entry name" value="CYTOCHROME P450 98A9"/>
    <property type="match status" value="1"/>
</dbReference>
<evidence type="ECO:0000256" key="1">
    <source>
        <dbReference type="ARBA" id="ARBA00010617"/>
    </source>
</evidence>
<reference evidence="8 9" key="1">
    <citation type="journal article" date="2011" name="Science">
        <title>The Selaginella genome identifies genetic changes associated with the evolution of vascular plants.</title>
        <authorList>
            <person name="Banks J.A."/>
            <person name="Nishiyama T."/>
            <person name="Hasebe M."/>
            <person name="Bowman J.L."/>
            <person name="Gribskov M."/>
            <person name="dePamphilis C."/>
            <person name="Albert V.A."/>
            <person name="Aono N."/>
            <person name="Aoyama T."/>
            <person name="Ambrose B.A."/>
            <person name="Ashton N.W."/>
            <person name="Axtell M.J."/>
            <person name="Barker E."/>
            <person name="Barker M.S."/>
            <person name="Bennetzen J.L."/>
            <person name="Bonawitz N.D."/>
            <person name="Chapple C."/>
            <person name="Cheng C."/>
            <person name="Correa L.G."/>
            <person name="Dacre M."/>
            <person name="DeBarry J."/>
            <person name="Dreyer I."/>
            <person name="Elias M."/>
            <person name="Engstrom E.M."/>
            <person name="Estelle M."/>
            <person name="Feng L."/>
            <person name="Finet C."/>
            <person name="Floyd S.K."/>
            <person name="Frommer W.B."/>
            <person name="Fujita T."/>
            <person name="Gramzow L."/>
            <person name="Gutensohn M."/>
            <person name="Harholt J."/>
            <person name="Hattori M."/>
            <person name="Heyl A."/>
            <person name="Hirai T."/>
            <person name="Hiwatashi Y."/>
            <person name="Ishikawa M."/>
            <person name="Iwata M."/>
            <person name="Karol K.G."/>
            <person name="Koehler B."/>
            <person name="Kolukisaoglu U."/>
            <person name="Kubo M."/>
            <person name="Kurata T."/>
            <person name="Lalonde S."/>
            <person name="Li K."/>
            <person name="Li Y."/>
            <person name="Litt A."/>
            <person name="Lyons E."/>
            <person name="Manning G."/>
            <person name="Maruyama T."/>
            <person name="Michael T.P."/>
            <person name="Mikami K."/>
            <person name="Miyazaki S."/>
            <person name="Morinaga S."/>
            <person name="Murata T."/>
            <person name="Mueller-Roeber B."/>
            <person name="Nelson D.R."/>
            <person name="Obara M."/>
            <person name="Oguri Y."/>
            <person name="Olmstead R.G."/>
            <person name="Onodera N."/>
            <person name="Petersen B.L."/>
            <person name="Pils B."/>
            <person name="Prigge M."/>
            <person name="Rensing S.A."/>
            <person name="Riano-Pachon D.M."/>
            <person name="Roberts A.W."/>
            <person name="Sato Y."/>
            <person name="Scheller H.V."/>
            <person name="Schulz B."/>
            <person name="Schulz C."/>
            <person name="Shakirov E.V."/>
            <person name="Shibagaki N."/>
            <person name="Shinohara N."/>
            <person name="Shippen D.E."/>
            <person name="Soerensen I."/>
            <person name="Sotooka R."/>
            <person name="Sugimoto N."/>
            <person name="Sugita M."/>
            <person name="Sumikawa N."/>
            <person name="Tanurdzic M."/>
            <person name="Theissen G."/>
            <person name="Ulvskov P."/>
            <person name="Wakazuki S."/>
            <person name="Weng J.K."/>
            <person name="Willats W.W."/>
            <person name="Wipf D."/>
            <person name="Wolf P.G."/>
            <person name="Yang L."/>
            <person name="Zimmer A.D."/>
            <person name="Zhu Q."/>
            <person name="Mitros T."/>
            <person name="Hellsten U."/>
            <person name="Loque D."/>
            <person name="Otillar R."/>
            <person name="Salamov A."/>
            <person name="Schmutz J."/>
            <person name="Shapiro H."/>
            <person name="Lindquist E."/>
            <person name="Lucas S."/>
            <person name="Rokhsar D."/>
            <person name="Grigoriev I.V."/>
        </authorList>
    </citation>
    <scope>NUCLEOTIDE SEQUENCE [LARGE SCALE GENOMIC DNA]</scope>
</reference>
<dbReference type="GO" id="GO:0004497">
    <property type="term" value="F:monooxygenase activity"/>
    <property type="evidence" value="ECO:0007669"/>
    <property type="project" value="UniProtKB-KW"/>
</dbReference>
<dbReference type="PANTHER" id="PTHR47944:SF16">
    <property type="entry name" value="CYTOCHROME P450 FAMILY 1 SUBFAMILY A POLYPEPTIDE 1"/>
    <property type="match status" value="1"/>
</dbReference>
<dbReference type="GeneID" id="9651676"/>
<sequence>MNLFAAAAFLVIGLVYWFVNRQRPSTPPGPWKLPVVGNLHQLLGKQPHRVITELSKKYGHLMSLRLGSVQAVVASSSQTAKIFLQTHDVIFSSRPEVANAKLLTYGFSDIMWAPYSQQWRELRKLSVLELFTAKRLESFQGIRRDETLNMIHRLLKLAREKKVVNFRDAATELSWSIIGTMVSNRQEFVNLEEGLKVKSSLDRALQLAGAFNLADYIPFFRAFDVQGFRQQSQILHEQLDFFFQGLVDSHRRQERPPNASEDFIDVLLSIQKQNGVEYVSDDTIKATIQDIFAAGTDTSSMTLEWALTELVRHPRSLQKAQDEISFIVGNDRMVSEADIPKLQFLQAVVKETLRLHPPGPLLQHQSMEDCKVGPYSFPAGTRVIINVYGISRDPSLWEQPLEFDPWRFLDKPTASIDMKGQHFEFIPFGSGRRICPGLAMGVRTVELALAQSLHCFHWHSPDDRVPDIEEVCGMTLPKKNPLLLAPSPRLADAVYGEIQRM</sequence>
<dbReference type="EMBL" id="GL377576">
    <property type="protein sequence ID" value="EFJ29831.1"/>
    <property type="molecule type" value="Genomic_DNA"/>
</dbReference>
<dbReference type="InterPro" id="IPR036396">
    <property type="entry name" value="Cyt_P450_sf"/>
</dbReference>
<dbReference type="GO" id="GO:0020037">
    <property type="term" value="F:heme binding"/>
    <property type="evidence" value="ECO:0007669"/>
    <property type="project" value="InterPro"/>
</dbReference>
<dbReference type="InParanoid" id="D8RCD4"/>
<evidence type="ECO:0000256" key="4">
    <source>
        <dbReference type="ARBA" id="ARBA00023002"/>
    </source>
</evidence>
<dbReference type="KEGG" id="smo:SELMODRAFT_90567"/>
<proteinExistence type="inferred from homology"/>
<evidence type="ECO:0000256" key="6">
    <source>
        <dbReference type="PIRSR" id="PIRSR602401-1"/>
    </source>
</evidence>
<keyword evidence="3 6" id="KW-0479">Metal-binding</keyword>
<evidence type="ECO:0000313" key="9">
    <source>
        <dbReference type="Proteomes" id="UP000001514"/>
    </source>
</evidence>
<evidence type="ECO:0000313" key="8">
    <source>
        <dbReference type="EMBL" id="EFJ29831.1"/>
    </source>
</evidence>
<evidence type="ECO:0000256" key="3">
    <source>
        <dbReference type="ARBA" id="ARBA00022723"/>
    </source>
</evidence>
<keyword evidence="2 6" id="KW-0349">Heme</keyword>
<dbReference type="eggNOG" id="KOG0156">
    <property type="taxonomic scope" value="Eukaryota"/>
</dbReference>
<feature type="binding site" description="axial binding residue" evidence="6">
    <location>
        <position position="435"/>
    </location>
    <ligand>
        <name>heme</name>
        <dbReference type="ChEBI" id="CHEBI:30413"/>
    </ligand>
    <ligandPart>
        <name>Fe</name>
        <dbReference type="ChEBI" id="CHEBI:18248"/>
    </ligandPart>
</feature>
<keyword evidence="7" id="KW-0503">Monooxygenase</keyword>
<dbReference type="Gramene" id="EFJ29831">
    <property type="protein sequence ID" value="EFJ29831"/>
    <property type="gene ID" value="SELMODRAFT_90567"/>
</dbReference>
<comment type="similarity">
    <text evidence="1 7">Belongs to the cytochrome P450 family.</text>
</comment>